<dbReference type="KEGG" id="bok:DM82_5355"/>
<dbReference type="AlphaFoldDB" id="A0AAI8FRI6"/>
<keyword evidence="2" id="KW-0472">Membrane</keyword>
<organism evidence="3 4">
    <name type="scientific">Burkholderia oklahomensis</name>
    <dbReference type="NCBI Taxonomy" id="342113"/>
    <lineage>
        <taxon>Bacteria</taxon>
        <taxon>Pseudomonadati</taxon>
        <taxon>Pseudomonadota</taxon>
        <taxon>Betaproteobacteria</taxon>
        <taxon>Burkholderiales</taxon>
        <taxon>Burkholderiaceae</taxon>
        <taxon>Burkholderia</taxon>
        <taxon>pseudomallei group</taxon>
    </lineage>
</organism>
<keyword evidence="2" id="KW-1133">Transmembrane helix</keyword>
<reference evidence="3 4" key="1">
    <citation type="submission" date="2014-06" db="EMBL/GenBank/DDBJ databases">
        <authorList>
            <person name="Bishop-Lilly K.A."/>
            <person name="Broomall S.M."/>
            <person name="Chain P.S."/>
            <person name="Chertkov O."/>
            <person name="Coyne S.R."/>
            <person name="Daligault H.E."/>
            <person name="Davenport K.W."/>
            <person name="Erkkila T."/>
            <person name="Frey K.G."/>
            <person name="Gibbons H.S."/>
            <person name="Gu W."/>
            <person name="Jaissle J."/>
            <person name="Johnson S.L."/>
            <person name="Koroleva G.I."/>
            <person name="Ladner J.T."/>
            <person name="Lo C.-C."/>
            <person name="Minogue T.D."/>
            <person name="Munk C."/>
            <person name="Palacios G.F."/>
            <person name="Redden C.L."/>
            <person name="Rosenzweig C.N."/>
            <person name="Scholz M.B."/>
            <person name="Teshima H."/>
            <person name="Xu Y."/>
        </authorList>
    </citation>
    <scope>NUCLEOTIDE SEQUENCE [LARGE SCALE GENOMIC DNA]</scope>
    <source>
        <strain evidence="3 4">EO147</strain>
    </source>
</reference>
<proteinExistence type="predicted"/>
<feature type="transmembrane region" description="Helical" evidence="2">
    <location>
        <begin position="353"/>
        <end position="370"/>
    </location>
</feature>
<feature type="compositionally biased region" description="Low complexity" evidence="1">
    <location>
        <begin position="30"/>
        <end position="72"/>
    </location>
</feature>
<accession>A0AAI8FRI6</accession>
<sequence>MAFVAFAVALGGCKEAGHQDAQRTTVAAFASAPAESTAAESTAAESTPDAAASAPDESAAAASAQGSAALASKSPTPDLAKQERAPQSVPPPSIATPRTSGHARYDLNAEAAKAASAWAAAPARAETQTQVAMNGVVDAAKTPVPALASKLHAPSTTAPEPGAPRLLAHRKEAVPALAGQAAQPLSASSPPSEFASVDEARAKMLNGNVVFNVPTPVDVDNSCPCRIDVVLSPTRGLRDLQKLIVEHNPDAGNFENAQIQVSDRMSAQLTADPDDFAVDPKGDQEQAVGTVSPVMWSWTITPNHWGRHTLQLVLKALVTVDGQPTPIVLTTLDKSIQVTVTPFGRVKRFFAANWQWIWTTLLAPLALWLWKYRRRFAH</sequence>
<keyword evidence="4" id="KW-1185">Reference proteome</keyword>
<evidence type="ECO:0000313" key="3">
    <source>
        <dbReference type="EMBL" id="AIO70080.1"/>
    </source>
</evidence>
<gene>
    <name evidence="3" type="ORF">DM82_5355</name>
</gene>
<evidence type="ECO:0000256" key="1">
    <source>
        <dbReference type="SAM" id="MobiDB-lite"/>
    </source>
</evidence>
<keyword evidence="3" id="KW-0449">Lipoprotein</keyword>
<feature type="region of interest" description="Disordered" evidence="1">
    <location>
        <begin position="30"/>
        <end position="100"/>
    </location>
</feature>
<dbReference type="Proteomes" id="UP000029424">
    <property type="component" value="Chromosome 2"/>
</dbReference>
<protein>
    <submittedName>
        <fullName evidence="3">Lipoprotein</fullName>
    </submittedName>
</protein>
<evidence type="ECO:0000256" key="2">
    <source>
        <dbReference type="SAM" id="Phobius"/>
    </source>
</evidence>
<dbReference type="EMBL" id="CP008727">
    <property type="protein sequence ID" value="AIO70080.1"/>
    <property type="molecule type" value="Genomic_DNA"/>
</dbReference>
<keyword evidence="2" id="KW-0812">Transmembrane</keyword>
<name>A0AAI8FRI6_9BURK</name>
<evidence type="ECO:0000313" key="4">
    <source>
        <dbReference type="Proteomes" id="UP000029424"/>
    </source>
</evidence>